<feature type="region of interest" description="Disordered" evidence="1">
    <location>
        <begin position="294"/>
        <end position="313"/>
    </location>
</feature>
<evidence type="ECO:0000313" key="3">
    <source>
        <dbReference type="Proteomes" id="UP000231436"/>
    </source>
</evidence>
<feature type="non-terminal residue" evidence="2">
    <location>
        <position position="1"/>
    </location>
</feature>
<organism evidence="2 3">
    <name type="scientific">Candidatus Uhrbacteria bacterium CG10_big_fil_rev_8_21_14_0_10_48_16</name>
    <dbReference type="NCBI Taxonomy" id="1975038"/>
    <lineage>
        <taxon>Bacteria</taxon>
        <taxon>Candidatus Uhriibacteriota</taxon>
    </lineage>
</organism>
<protein>
    <submittedName>
        <fullName evidence="2">Uncharacterized protein</fullName>
    </submittedName>
</protein>
<proteinExistence type="predicted"/>
<sequence>ESSFSLPGIWLLDRGKNQHGSCISSLFKNNSDPRKSRACRHETVVVGGSGAGILFFPPELVVLRPLLEENIVVGIADVTREVVGRVLTTDLTVGGECISAGGTPEMDESIASGEVVEGRVDPDLVVVAEVGTGLVELHGVGPLEVPGIDHAGLIGADVAENRTLYALPPHGELEVFRDRELEVAGCPRSCADQEVLLVLGVQPGGAVSEGHRTLGGVFTLDEVSGVVELGADQVELDSFRSQDRELAVPASLDTRGIDLASALTQRFYRVLAGVDGAVAVAVLGLAVVVGRSAPHQNGEGQGEDGQRDDAGHGSPRVAPFSVFGGGAGWLMKGTFCIQLTAILTFCQPLMPINRGKSKVFDKRRGKNVDKLSETRGFLFPLRGAC</sequence>
<dbReference type="Proteomes" id="UP000231436">
    <property type="component" value="Unassembled WGS sequence"/>
</dbReference>
<evidence type="ECO:0000256" key="1">
    <source>
        <dbReference type="SAM" id="MobiDB-lite"/>
    </source>
</evidence>
<comment type="caution">
    <text evidence="2">The sequence shown here is derived from an EMBL/GenBank/DDBJ whole genome shotgun (WGS) entry which is preliminary data.</text>
</comment>
<accession>A0A2M8LH90</accession>
<dbReference type="AlphaFoldDB" id="A0A2M8LH90"/>
<reference evidence="3" key="1">
    <citation type="submission" date="2017-09" db="EMBL/GenBank/DDBJ databases">
        <title>Depth-based differentiation of microbial function through sediment-hosted aquifers and enrichment of novel symbionts in the deep terrestrial subsurface.</title>
        <authorList>
            <person name="Probst A.J."/>
            <person name="Ladd B."/>
            <person name="Jarett J.K."/>
            <person name="Geller-Mcgrath D.E."/>
            <person name="Sieber C.M.K."/>
            <person name="Emerson J.B."/>
            <person name="Anantharaman K."/>
            <person name="Thomas B.C."/>
            <person name="Malmstrom R."/>
            <person name="Stieglmeier M."/>
            <person name="Klingl A."/>
            <person name="Woyke T."/>
            <person name="Ryan C.M."/>
            <person name="Banfield J.F."/>
        </authorList>
    </citation>
    <scope>NUCLEOTIDE SEQUENCE [LARGE SCALE GENOMIC DNA]</scope>
</reference>
<dbReference type="EMBL" id="PFEU01000010">
    <property type="protein sequence ID" value="PJE76807.1"/>
    <property type="molecule type" value="Genomic_DNA"/>
</dbReference>
<name>A0A2M8LH90_9BACT</name>
<evidence type="ECO:0000313" key="2">
    <source>
        <dbReference type="EMBL" id="PJE76807.1"/>
    </source>
</evidence>
<gene>
    <name evidence="2" type="ORF">COV05_02455</name>
</gene>